<evidence type="ECO:0000313" key="4">
    <source>
        <dbReference type="Proteomes" id="UP001146793"/>
    </source>
</evidence>
<dbReference type="PANTHER" id="PTHR45774:SF3">
    <property type="entry name" value="BTB (POZ) DOMAIN-CONTAINING 2B-RELATED"/>
    <property type="match status" value="1"/>
</dbReference>
<feature type="domain" description="BTB" evidence="2">
    <location>
        <begin position="23"/>
        <end position="86"/>
    </location>
</feature>
<dbReference type="SUPFAM" id="SSF52317">
    <property type="entry name" value="Class I glutamine amidotransferase-like"/>
    <property type="match status" value="1"/>
</dbReference>
<organism evidence="3 4">
    <name type="scientific">Anaeramoeba flamelloides</name>
    <dbReference type="NCBI Taxonomy" id="1746091"/>
    <lineage>
        <taxon>Eukaryota</taxon>
        <taxon>Metamonada</taxon>
        <taxon>Anaeramoebidae</taxon>
        <taxon>Anaeramoeba</taxon>
    </lineage>
</organism>
<reference evidence="3" key="1">
    <citation type="submission" date="2022-08" db="EMBL/GenBank/DDBJ databases">
        <title>Novel sulphate-reducing endosymbionts in the free-living metamonad Anaeramoeba.</title>
        <authorList>
            <person name="Jerlstrom-Hultqvist J."/>
            <person name="Cepicka I."/>
            <person name="Gallot-Lavallee L."/>
            <person name="Salas-Leiva D."/>
            <person name="Curtis B.A."/>
            <person name="Zahonova K."/>
            <person name="Pipaliya S."/>
            <person name="Dacks J."/>
            <person name="Roger A.J."/>
        </authorList>
    </citation>
    <scope>NUCLEOTIDE SEQUENCE</scope>
    <source>
        <strain evidence="3">Busselton2</strain>
    </source>
</reference>
<evidence type="ECO:0000313" key="3">
    <source>
        <dbReference type="EMBL" id="KAJ3432988.1"/>
    </source>
</evidence>
<gene>
    <name evidence="3" type="ORF">M0812_21935</name>
</gene>
<dbReference type="PROSITE" id="PS50097">
    <property type="entry name" value="BTB"/>
    <property type="match status" value="1"/>
</dbReference>
<accession>A0AAV7YT93</accession>
<dbReference type="Proteomes" id="UP001146793">
    <property type="component" value="Unassembled WGS sequence"/>
</dbReference>
<protein>
    <recommendedName>
        <fullName evidence="2">BTB domain-containing protein</fullName>
    </recommendedName>
</protein>
<evidence type="ECO:0000259" key="2">
    <source>
        <dbReference type="PROSITE" id="PS50097"/>
    </source>
</evidence>
<dbReference type="EMBL" id="JANTQA010000047">
    <property type="protein sequence ID" value="KAJ3432988.1"/>
    <property type="molecule type" value="Genomic_DNA"/>
</dbReference>
<name>A0AAV7YT93_9EUKA</name>
<dbReference type="Pfam" id="PF00651">
    <property type="entry name" value="BTB"/>
    <property type="match status" value="1"/>
</dbReference>
<dbReference type="AlphaFoldDB" id="A0AAV7YT93"/>
<feature type="region of interest" description="Disordered" evidence="1">
    <location>
        <begin position="248"/>
        <end position="274"/>
    </location>
</feature>
<proteinExistence type="predicted"/>
<dbReference type="PANTHER" id="PTHR45774">
    <property type="entry name" value="BTB/POZ DOMAIN-CONTAINING"/>
    <property type="match status" value="1"/>
</dbReference>
<dbReference type="SUPFAM" id="SSF54695">
    <property type="entry name" value="POZ domain"/>
    <property type="match status" value="1"/>
</dbReference>
<feature type="compositionally biased region" description="Low complexity" evidence="1">
    <location>
        <begin position="248"/>
        <end position="260"/>
    </location>
</feature>
<evidence type="ECO:0000256" key="1">
    <source>
        <dbReference type="SAM" id="MobiDB-lite"/>
    </source>
</evidence>
<dbReference type="Gene3D" id="3.30.710.10">
    <property type="entry name" value="Potassium Channel Kv1.1, Chain A"/>
    <property type="match status" value="1"/>
</dbReference>
<dbReference type="SMART" id="SM00225">
    <property type="entry name" value="BTB"/>
    <property type="match status" value="1"/>
</dbReference>
<dbReference type="InterPro" id="IPR000210">
    <property type="entry name" value="BTB/POZ_dom"/>
</dbReference>
<dbReference type="InterPro" id="IPR011333">
    <property type="entry name" value="SKP1/BTB/POZ_sf"/>
</dbReference>
<dbReference type="Gene3D" id="3.40.50.880">
    <property type="match status" value="1"/>
</dbReference>
<sequence>MTTKKIKTFNQTIRKLYLSNQFSDLKLKVGKEAKLVSAHKLILSLSSEKLYRITEDKKILDLTNYTEQCIKEVLKFLYTKEFKITSHALPLTFQFAAEFECTELEMCCVSSLMDKLTTEMCLELFDLSQKSGIPSFEKKVKSMILENAEDFLTKKGVFNSLPLTKLYHFVNLLNQEGTDQMTIVHRLFEFKQFKKKGFSDNNSLLLFNQVRDLIRFNEINLKNLPEIRNCKLWTNEEILDLLSLGFSSSSSSSSSSSNRSNKNKNSQRKRNYDERVIEAEVKKTNKNLAIEDEENSNPILKQRRLLSSKKQILLITVQTKKRDLADITNSLTSGQVRNVTVKNPNEENITLEVLQQYQGVFIFSTSNYQNPEELGNALGEYWKLGGGIVICSVASLSHQKKFAGKLEGAIAESPILPVKKGVFKKGDRGHLGKVNFPSHPLMKGVKSWDGGIHSFRVTIEPIPQRSQVIAEWDDQTPLIVIRKQESENNGRLAILNLLPTSDAILRNDKRWNTNSDGRKIISNAISYVSHI</sequence>
<dbReference type="InterPro" id="IPR029062">
    <property type="entry name" value="Class_I_gatase-like"/>
</dbReference>
<comment type="caution">
    <text evidence="3">The sequence shown here is derived from an EMBL/GenBank/DDBJ whole genome shotgun (WGS) entry which is preliminary data.</text>
</comment>